<evidence type="ECO:0000256" key="2">
    <source>
        <dbReference type="SAM" id="Coils"/>
    </source>
</evidence>
<dbReference type="PANTHER" id="PTHR33609:SF1">
    <property type="entry name" value="TRANSPOSASE"/>
    <property type="match status" value="1"/>
</dbReference>
<dbReference type="AlphaFoldDB" id="A0A379Z087"/>
<proteinExistence type="inferred from homology"/>
<evidence type="ECO:0000313" key="4">
    <source>
        <dbReference type="Proteomes" id="UP000254069"/>
    </source>
</evidence>
<keyword evidence="2" id="KW-0175">Coiled coil</keyword>
<reference evidence="3 4" key="1">
    <citation type="submission" date="2018-06" db="EMBL/GenBank/DDBJ databases">
        <authorList>
            <consortium name="Pathogen Informatics"/>
            <person name="Doyle S."/>
        </authorList>
    </citation>
    <scope>NUCLEOTIDE SEQUENCE [LARGE SCALE GENOMIC DNA]</scope>
    <source>
        <strain evidence="3 4">NCTC10738</strain>
    </source>
</reference>
<feature type="coiled-coil region" evidence="2">
    <location>
        <begin position="48"/>
        <end position="75"/>
    </location>
</feature>
<dbReference type="InterPro" id="IPR052546">
    <property type="entry name" value="Transposase_8_domain"/>
</dbReference>
<name>A0A379Z087_9GAMM</name>
<accession>A0A379Z087</accession>
<keyword evidence="4" id="KW-1185">Reference proteome</keyword>
<dbReference type="InterPro" id="IPR009057">
    <property type="entry name" value="Homeodomain-like_sf"/>
</dbReference>
<evidence type="ECO:0000256" key="1">
    <source>
        <dbReference type="ARBA" id="ARBA00009964"/>
    </source>
</evidence>
<protein>
    <submittedName>
        <fullName evidence="3">Transposase</fullName>
    </submittedName>
</protein>
<dbReference type="Pfam" id="PF01527">
    <property type="entry name" value="HTH_Tnp_1"/>
    <property type="match status" value="1"/>
</dbReference>
<dbReference type="InterPro" id="IPR002514">
    <property type="entry name" value="Transposase_8"/>
</dbReference>
<dbReference type="Proteomes" id="UP000254069">
    <property type="component" value="Unassembled WGS sequence"/>
</dbReference>
<dbReference type="Gene3D" id="1.10.10.60">
    <property type="entry name" value="Homeodomain-like"/>
    <property type="match status" value="1"/>
</dbReference>
<organism evidence="3 4">
    <name type="scientific">Shewanella algae</name>
    <dbReference type="NCBI Taxonomy" id="38313"/>
    <lineage>
        <taxon>Bacteria</taxon>
        <taxon>Pseudomonadati</taxon>
        <taxon>Pseudomonadota</taxon>
        <taxon>Gammaproteobacteria</taxon>
        <taxon>Alteromonadales</taxon>
        <taxon>Shewanellaceae</taxon>
        <taxon>Shewanella</taxon>
    </lineage>
</organism>
<dbReference type="SUPFAM" id="SSF46689">
    <property type="entry name" value="Homeodomain-like"/>
    <property type="match status" value="1"/>
</dbReference>
<dbReference type="GO" id="GO:0004803">
    <property type="term" value="F:transposase activity"/>
    <property type="evidence" value="ECO:0007669"/>
    <property type="project" value="InterPro"/>
</dbReference>
<comment type="similarity">
    <text evidence="1">Belongs to the transposase 8 family.</text>
</comment>
<gene>
    <name evidence="3" type="ORF">NCTC10738_00740</name>
</gene>
<dbReference type="EMBL" id="UGYO01000001">
    <property type="protein sequence ID" value="SUI53175.1"/>
    <property type="molecule type" value="Genomic_DNA"/>
</dbReference>
<dbReference type="GO" id="GO:0006313">
    <property type="term" value="P:DNA transposition"/>
    <property type="evidence" value="ECO:0007669"/>
    <property type="project" value="InterPro"/>
</dbReference>
<dbReference type="PANTHER" id="PTHR33609">
    <property type="entry name" value="LOW CALCIUM RESPONSE LOCUS PROTEIN S"/>
    <property type="match status" value="1"/>
</dbReference>
<dbReference type="GO" id="GO:0003677">
    <property type="term" value="F:DNA binding"/>
    <property type="evidence" value="ECO:0007669"/>
    <property type="project" value="InterPro"/>
</dbReference>
<sequence>MKKRYTEEQIIKAIKQHEAGAKVDDICREIGISTGTFYNWRSKYAGLEVNEAKRLRELEAENKKLKKMLADKMLEVEAMKDVLSKKW</sequence>
<evidence type="ECO:0000313" key="3">
    <source>
        <dbReference type="EMBL" id="SUI53175.1"/>
    </source>
</evidence>